<evidence type="ECO:0000313" key="1">
    <source>
        <dbReference type="EMBL" id="HCO26675.1"/>
    </source>
</evidence>
<dbReference type="Proteomes" id="UP000263642">
    <property type="component" value="Unassembled WGS sequence"/>
</dbReference>
<reference evidence="1 2" key="1">
    <citation type="journal article" date="2018" name="Nat. Biotechnol.">
        <title>A standardized bacterial taxonomy based on genome phylogeny substantially revises the tree of life.</title>
        <authorList>
            <person name="Parks D.H."/>
            <person name="Chuvochina M."/>
            <person name="Waite D.W."/>
            <person name="Rinke C."/>
            <person name="Skarshewski A."/>
            <person name="Chaumeil P.A."/>
            <person name="Hugenholtz P."/>
        </authorList>
    </citation>
    <scope>NUCLEOTIDE SEQUENCE [LARGE SCALE GENOMIC DNA]</scope>
    <source>
        <strain evidence="1">UBA9375</strain>
    </source>
</reference>
<dbReference type="EMBL" id="DQAY01000167">
    <property type="protein sequence ID" value="HCO26675.1"/>
    <property type="molecule type" value="Genomic_DNA"/>
</dbReference>
<dbReference type="AlphaFoldDB" id="A0A3D3RCV3"/>
<gene>
    <name evidence="1" type="ORF">DIT97_28025</name>
</gene>
<proteinExistence type="predicted"/>
<name>A0A3D3RCV3_9PLAN</name>
<comment type="caution">
    <text evidence="1">The sequence shown here is derived from an EMBL/GenBank/DDBJ whole genome shotgun (WGS) entry which is preliminary data.</text>
</comment>
<sequence>MDIYKCNLHTKWNTADEDFTYLKTVKHLQPQRNFPSYIQDQPKCSFYPDCFCNIYISRSIEQVLFEADAIPCENLHFA</sequence>
<evidence type="ECO:0000313" key="2">
    <source>
        <dbReference type="Proteomes" id="UP000263642"/>
    </source>
</evidence>
<organism evidence="1 2">
    <name type="scientific">Gimesia maris</name>
    <dbReference type="NCBI Taxonomy" id="122"/>
    <lineage>
        <taxon>Bacteria</taxon>
        <taxon>Pseudomonadati</taxon>
        <taxon>Planctomycetota</taxon>
        <taxon>Planctomycetia</taxon>
        <taxon>Planctomycetales</taxon>
        <taxon>Planctomycetaceae</taxon>
        <taxon>Gimesia</taxon>
    </lineage>
</organism>
<protein>
    <submittedName>
        <fullName evidence="1">Uncharacterized protein</fullName>
    </submittedName>
</protein>
<accession>A0A3D3RCV3</accession>